<evidence type="ECO:0000313" key="5">
    <source>
        <dbReference type="Proteomes" id="UP000887574"/>
    </source>
</evidence>
<dbReference type="PROSITE" id="PS50102">
    <property type="entry name" value="RRM"/>
    <property type="match status" value="5"/>
</dbReference>
<keyword evidence="2" id="KW-0539">Nucleus</keyword>
<dbReference type="Gene3D" id="3.30.70.330">
    <property type="match status" value="5"/>
</dbReference>
<protein>
    <submittedName>
        <fullName evidence="6">RRM domain-containing protein</fullName>
    </submittedName>
</protein>
<dbReference type="AlphaFoldDB" id="A0A915EP78"/>
<reference evidence="6" key="1">
    <citation type="submission" date="2022-11" db="UniProtKB">
        <authorList>
            <consortium name="WormBaseParasite"/>
        </authorList>
    </citation>
    <scope>IDENTIFICATION</scope>
</reference>
<evidence type="ECO:0000313" key="6">
    <source>
        <dbReference type="WBParaSite" id="jg7450"/>
    </source>
</evidence>
<proteinExistence type="predicted"/>
<sequence>MTVCLLRFNVLRNVCLGSSNFALCSRSEIHRPINYSAYSSFSPIHNAVKSKQFFGGAIRLSFPASTAQVSSVRQIHKLHVKHLPKDSSEDMLHEHFSQFGSITQVKMRQTGDIHKSPDSACVVFSNKEAFDKALSVQSPKINDQPISICQFKEISFMVPALSKSTTRDSLHNYFSRYGNVFRCALRHGTPSGTSGFVDFFEPNEAHNLLPREKHVIDGKAVEVQRLFPKELTRYVDKLSPSTTDESLAAYFAQFGTLTQACVMKNAKKGESHKFGYISYSSEEEINSVINSGPHIVDGQEVNIRGNRKFQLSVTGLPPNTTEESLQQYFKQFGPVFECKVGRDKQTNELLNHGWVYFSSEQGLNEGLAARPHTINGKKIITRPNDKMTTKACTLFVGGLSRTTTDEVLHKAFSKFGSIEKCTVKWDSILKESKGFGFVEYSTIEEVCLI</sequence>
<dbReference type="PANTHER" id="PTHR48033:SF10">
    <property type="entry name" value="RNA-BINDING PROTEIN SQUID"/>
    <property type="match status" value="1"/>
</dbReference>
<feature type="domain" description="RRM" evidence="4">
    <location>
        <begin position="309"/>
        <end position="386"/>
    </location>
</feature>
<dbReference type="GO" id="GO:0003723">
    <property type="term" value="F:RNA binding"/>
    <property type="evidence" value="ECO:0007669"/>
    <property type="project" value="UniProtKB-UniRule"/>
</dbReference>
<dbReference type="WBParaSite" id="jg7450">
    <property type="protein sequence ID" value="jg7450"/>
    <property type="gene ID" value="jg7450"/>
</dbReference>
<feature type="domain" description="RRM" evidence="4">
    <location>
        <begin position="392"/>
        <end position="449"/>
    </location>
</feature>
<dbReference type="GO" id="GO:0010468">
    <property type="term" value="P:regulation of gene expression"/>
    <property type="evidence" value="ECO:0007669"/>
    <property type="project" value="TreeGrafter"/>
</dbReference>
<dbReference type="SMART" id="SM00360">
    <property type="entry name" value="RRM"/>
    <property type="match status" value="5"/>
</dbReference>
<evidence type="ECO:0000256" key="3">
    <source>
        <dbReference type="PROSITE-ProRule" id="PRU00176"/>
    </source>
</evidence>
<feature type="domain" description="RRM" evidence="4">
    <location>
        <begin position="231"/>
        <end position="308"/>
    </location>
</feature>
<comment type="subcellular location">
    <subcellularLocation>
        <location evidence="1">Nucleus</location>
    </subcellularLocation>
</comment>
<dbReference type="InterPro" id="IPR000504">
    <property type="entry name" value="RRM_dom"/>
</dbReference>
<dbReference type="GO" id="GO:0000785">
    <property type="term" value="C:chromatin"/>
    <property type="evidence" value="ECO:0007669"/>
    <property type="project" value="TreeGrafter"/>
</dbReference>
<dbReference type="SUPFAM" id="SSF54928">
    <property type="entry name" value="RNA-binding domain, RBD"/>
    <property type="match status" value="4"/>
</dbReference>
<feature type="domain" description="RRM" evidence="4">
    <location>
        <begin position="76"/>
        <end position="153"/>
    </location>
</feature>
<dbReference type="InterPro" id="IPR035979">
    <property type="entry name" value="RBD_domain_sf"/>
</dbReference>
<accession>A0A915EP78</accession>
<feature type="domain" description="RRM" evidence="4">
    <location>
        <begin position="154"/>
        <end position="228"/>
    </location>
</feature>
<name>A0A915EP78_9BILA</name>
<dbReference type="Pfam" id="PF00076">
    <property type="entry name" value="RRM_1"/>
    <property type="match status" value="4"/>
</dbReference>
<keyword evidence="5" id="KW-1185">Reference proteome</keyword>
<organism evidence="5 6">
    <name type="scientific">Ditylenchus dipsaci</name>
    <dbReference type="NCBI Taxonomy" id="166011"/>
    <lineage>
        <taxon>Eukaryota</taxon>
        <taxon>Metazoa</taxon>
        <taxon>Ecdysozoa</taxon>
        <taxon>Nematoda</taxon>
        <taxon>Chromadorea</taxon>
        <taxon>Rhabditida</taxon>
        <taxon>Tylenchina</taxon>
        <taxon>Tylenchomorpha</taxon>
        <taxon>Sphaerularioidea</taxon>
        <taxon>Anguinidae</taxon>
        <taxon>Anguininae</taxon>
        <taxon>Ditylenchus</taxon>
    </lineage>
</organism>
<evidence type="ECO:0000259" key="4">
    <source>
        <dbReference type="PROSITE" id="PS50102"/>
    </source>
</evidence>
<dbReference type="InterPro" id="IPR012677">
    <property type="entry name" value="Nucleotide-bd_a/b_plait_sf"/>
</dbReference>
<dbReference type="GO" id="GO:0005654">
    <property type="term" value="C:nucleoplasm"/>
    <property type="evidence" value="ECO:0007669"/>
    <property type="project" value="TreeGrafter"/>
</dbReference>
<evidence type="ECO:0000256" key="2">
    <source>
        <dbReference type="ARBA" id="ARBA00023242"/>
    </source>
</evidence>
<dbReference type="Proteomes" id="UP000887574">
    <property type="component" value="Unplaced"/>
</dbReference>
<dbReference type="PANTHER" id="PTHR48033">
    <property type="entry name" value="RNA-BINDING (RRM/RBD/RNP MOTIFS) FAMILY PROTEIN"/>
    <property type="match status" value="1"/>
</dbReference>
<keyword evidence="3" id="KW-0694">RNA-binding</keyword>
<dbReference type="CDD" id="cd00590">
    <property type="entry name" value="RRM_SF"/>
    <property type="match status" value="1"/>
</dbReference>
<evidence type="ECO:0000256" key="1">
    <source>
        <dbReference type="ARBA" id="ARBA00004123"/>
    </source>
</evidence>